<name>A0A1V9YL03_ACHHY</name>
<evidence type="ECO:0008006" key="3">
    <source>
        <dbReference type="Google" id="ProtNLM"/>
    </source>
</evidence>
<dbReference type="InterPro" id="IPR011057">
    <property type="entry name" value="Mss4-like_sf"/>
</dbReference>
<organism evidence="1 2">
    <name type="scientific">Achlya hypogyna</name>
    <name type="common">Oomycete</name>
    <name type="synonym">Protoachlya hypogyna</name>
    <dbReference type="NCBI Taxonomy" id="1202772"/>
    <lineage>
        <taxon>Eukaryota</taxon>
        <taxon>Sar</taxon>
        <taxon>Stramenopiles</taxon>
        <taxon>Oomycota</taxon>
        <taxon>Saprolegniomycetes</taxon>
        <taxon>Saprolegniales</taxon>
        <taxon>Achlyaceae</taxon>
        <taxon>Achlya</taxon>
    </lineage>
</organism>
<accession>A0A1V9YL03</accession>
<dbReference type="OrthoDB" id="63441at2759"/>
<protein>
    <recommendedName>
        <fullName evidence="3">CENP-V/GFA domain-containing protein</fullName>
    </recommendedName>
</protein>
<keyword evidence="2" id="KW-1185">Reference proteome</keyword>
<reference evidence="1 2" key="1">
    <citation type="journal article" date="2014" name="Genome Biol. Evol.">
        <title>The secreted proteins of Achlya hypogyna and Thraustotheca clavata identify the ancestral oomycete secretome and reveal gene acquisitions by horizontal gene transfer.</title>
        <authorList>
            <person name="Misner I."/>
            <person name="Blouin N."/>
            <person name="Leonard G."/>
            <person name="Richards T.A."/>
            <person name="Lane C.E."/>
        </authorList>
    </citation>
    <scope>NUCLEOTIDE SEQUENCE [LARGE SCALE GENOMIC DNA]</scope>
    <source>
        <strain evidence="1 2">ATCC 48635</strain>
    </source>
</reference>
<comment type="caution">
    <text evidence="1">The sequence shown here is derived from an EMBL/GenBank/DDBJ whole genome shotgun (WGS) entry which is preliminary data.</text>
</comment>
<dbReference type="Pfam" id="PF19648">
    <property type="entry name" value="DUF6151"/>
    <property type="match status" value="1"/>
</dbReference>
<gene>
    <name evidence="1" type="ORF">ACHHYP_10647</name>
</gene>
<dbReference type="Proteomes" id="UP000243579">
    <property type="component" value="Unassembled WGS sequence"/>
</dbReference>
<sequence length="205" mass="21833">MIGEIVGASVLGLLSTVALLYKRTQSPPLRAAIACDCGKVQGRVDAPAATHLVCYCDDCQAFAFKVCKGPSSAIDTSGGTDIVQIFPTDVRFSQGLELLRIGIVTPKTATLRVFASCCGTPMYNTMQGRAFLGLLTAVIRDGAPLPPVQFRIMAKFATGPVPCEPTPSSVVSVRFVLNFIVRCILYRGRVEPAPLDLSQPKTLLA</sequence>
<dbReference type="InterPro" id="IPR046149">
    <property type="entry name" value="DUF6151"/>
</dbReference>
<evidence type="ECO:0000313" key="2">
    <source>
        <dbReference type="Proteomes" id="UP000243579"/>
    </source>
</evidence>
<dbReference type="EMBL" id="JNBR01001513">
    <property type="protein sequence ID" value="OQR86346.1"/>
    <property type="molecule type" value="Genomic_DNA"/>
</dbReference>
<dbReference type="AlphaFoldDB" id="A0A1V9YL03"/>
<evidence type="ECO:0000313" key="1">
    <source>
        <dbReference type="EMBL" id="OQR86346.1"/>
    </source>
</evidence>
<dbReference type="SUPFAM" id="SSF51316">
    <property type="entry name" value="Mss4-like"/>
    <property type="match status" value="1"/>
</dbReference>
<dbReference type="Gene3D" id="3.90.1590.10">
    <property type="entry name" value="glutathione-dependent formaldehyde- activating enzyme (gfa)"/>
    <property type="match status" value="1"/>
</dbReference>
<proteinExistence type="predicted"/>